<feature type="domain" description="Flagellar basal-body/hook protein C-terminal" evidence="7">
    <location>
        <begin position="413"/>
        <end position="455"/>
    </location>
</feature>
<accession>C6HWM7</accession>
<dbReference type="PROSITE" id="PS00588">
    <property type="entry name" value="FLAGELLA_BB_ROD"/>
    <property type="match status" value="1"/>
</dbReference>
<dbReference type="Pfam" id="PF06429">
    <property type="entry name" value="Flg_bbr_C"/>
    <property type="match status" value="1"/>
</dbReference>
<dbReference type="GO" id="GO:0071978">
    <property type="term" value="P:bacterial-type flagellum-dependent swarming motility"/>
    <property type="evidence" value="ECO:0007669"/>
    <property type="project" value="TreeGrafter"/>
</dbReference>
<sequence length="458" mass="47916">MGILSSMYVANSGLSAMGTDMSVIGNNISNMNTNGFKAGRAVFANIYGQTLAGKSNAVGPSQPGSGVYVESIEPLFTQGSVQTTSNALDLAIQGNGFFSFRNRQGAILYGRNGALSLDRNGRIVDQGGHILQGYMADARGKILPKVRDLSVPQSTIPPKASQNVYSRINLDANMTEKLKTGKTFSKSSNIFDSLGIEHLLTYKFHPTNQVGVWAVEATLDGATLTKGGGSISYTPASGGKPMTIKGMVASVAFDGNGNVETVNYGGSPVSQSSDGVQNVVYTMALADKAKTPVNLSLFIPKAGQKVADNSKDGTTQQVLDLTQYAEPSTTIEETQDGYKAGDLSNIAIDRAGRIVGSFSNGTEHNLGAIAVSTFNNPNGLVSVGANLYKESIGSGIANIGRAGQGGRGQVLANSLEQSNVDLGRQMIDMISAERGYQANASVISADNQLMNTLLTRIG</sequence>
<keyword evidence="10" id="KW-0966">Cell projection</keyword>
<keyword evidence="10" id="KW-0282">Flagellum</keyword>
<evidence type="ECO:0000256" key="4">
    <source>
        <dbReference type="ARBA" id="ARBA00023143"/>
    </source>
</evidence>
<name>C6HWM7_9BACT</name>
<feature type="domain" description="Flagellar hook protein FlgE D2" evidence="8">
    <location>
        <begin position="174"/>
        <end position="338"/>
    </location>
</feature>
<evidence type="ECO:0000259" key="9">
    <source>
        <dbReference type="Pfam" id="PF22692"/>
    </source>
</evidence>
<dbReference type="InterPro" id="IPR020013">
    <property type="entry name" value="Flagellar_FlgE/F/G"/>
</dbReference>
<dbReference type="NCBIfam" id="TIGR03506">
    <property type="entry name" value="FlgEFG_subfam"/>
    <property type="match status" value="1"/>
</dbReference>
<evidence type="ECO:0000256" key="3">
    <source>
        <dbReference type="ARBA" id="ARBA00019015"/>
    </source>
</evidence>
<keyword evidence="11" id="KW-1185">Reference proteome</keyword>
<organism evidence="10 11">
    <name type="scientific">Leptospirillum ferrodiazotrophum</name>
    <dbReference type="NCBI Taxonomy" id="412449"/>
    <lineage>
        <taxon>Bacteria</taxon>
        <taxon>Pseudomonadati</taxon>
        <taxon>Nitrospirota</taxon>
        <taxon>Nitrospiria</taxon>
        <taxon>Nitrospirales</taxon>
        <taxon>Nitrospiraceae</taxon>
        <taxon>Leptospirillum</taxon>
    </lineage>
</organism>
<dbReference type="InterPro" id="IPR037058">
    <property type="entry name" value="Falgellar_hook_FlgE_sf"/>
</dbReference>
<feature type="domain" description="Flagellar hook protein FlgE/F/G-like D1" evidence="9">
    <location>
        <begin position="91"/>
        <end position="156"/>
    </location>
</feature>
<dbReference type="AlphaFoldDB" id="C6HWM7"/>
<dbReference type="Proteomes" id="UP000009374">
    <property type="component" value="Unassembled WGS sequence"/>
</dbReference>
<evidence type="ECO:0000313" key="11">
    <source>
        <dbReference type="Proteomes" id="UP000009374"/>
    </source>
</evidence>
<evidence type="ECO:0000313" key="10">
    <source>
        <dbReference type="EMBL" id="EES53003.1"/>
    </source>
</evidence>
<dbReference type="EMBL" id="GG693870">
    <property type="protein sequence ID" value="EES53003.1"/>
    <property type="molecule type" value="Genomic_DNA"/>
</dbReference>
<reference evidence="10 11" key="1">
    <citation type="journal article" date="2009" name="Appl. Environ. Microbiol.">
        <title>Community genomic and proteomic analyses of chemoautotrophic iron-oxidizing "Leptospirillum rubarum" (Group II) and "Leptospirillum ferrodiazotrophum" (Group III) bacteria in acid mine drainage biofilms.</title>
        <authorList>
            <person name="Goltsman D.S."/>
            <person name="Denef V.J."/>
            <person name="Singer S.W."/>
            <person name="VerBerkmoes N.C."/>
            <person name="Lefsrud M."/>
            <person name="Mueller R.S."/>
            <person name="Dick G.J."/>
            <person name="Sun C.L."/>
            <person name="Wheeler K.E."/>
            <person name="Zemla A."/>
            <person name="Baker B.J."/>
            <person name="Hauser L."/>
            <person name="Land M."/>
            <person name="Shah M.B."/>
            <person name="Thelen M.P."/>
            <person name="Hettich R.L."/>
            <person name="Banfield J.F."/>
        </authorList>
    </citation>
    <scope>NUCLEOTIDE SEQUENCE [LARGE SCALE GENOMIC DNA]</scope>
</reference>
<evidence type="ECO:0000259" key="6">
    <source>
        <dbReference type="Pfam" id="PF00460"/>
    </source>
</evidence>
<protein>
    <recommendedName>
        <fullName evidence="3 5">Flagellar hook protein FlgE</fullName>
    </recommendedName>
</protein>
<feature type="domain" description="Flagellar basal body rod protein N-terminal" evidence="6">
    <location>
        <begin position="7"/>
        <end position="37"/>
    </location>
</feature>
<dbReference type="GO" id="GO:0009424">
    <property type="term" value="C:bacterial-type flagellum hook"/>
    <property type="evidence" value="ECO:0007669"/>
    <property type="project" value="TreeGrafter"/>
</dbReference>
<dbReference type="InterPro" id="IPR001444">
    <property type="entry name" value="Flag_bb_rod_N"/>
</dbReference>
<dbReference type="Pfam" id="PF22692">
    <property type="entry name" value="LlgE_F_G_D1"/>
    <property type="match status" value="1"/>
</dbReference>
<dbReference type="InterPro" id="IPR011491">
    <property type="entry name" value="FlgE_D2"/>
</dbReference>
<evidence type="ECO:0000256" key="2">
    <source>
        <dbReference type="ARBA" id="ARBA00009677"/>
    </source>
</evidence>
<keyword evidence="10" id="KW-0969">Cilium</keyword>
<comment type="subcellular location">
    <subcellularLocation>
        <location evidence="1 5">Bacterial flagellum basal body</location>
    </subcellularLocation>
</comment>
<comment type="function">
    <text evidence="5">A flexible structure which links the flagellar filament to the drive apparatus in the basal body.</text>
</comment>
<dbReference type="InterPro" id="IPR037925">
    <property type="entry name" value="FlgE/F/G-like"/>
</dbReference>
<dbReference type="GO" id="GO:0009425">
    <property type="term" value="C:bacterial-type flagellum basal body"/>
    <property type="evidence" value="ECO:0007669"/>
    <property type="project" value="UniProtKB-SubCell"/>
</dbReference>
<evidence type="ECO:0000256" key="1">
    <source>
        <dbReference type="ARBA" id="ARBA00004117"/>
    </source>
</evidence>
<dbReference type="InterPro" id="IPR053967">
    <property type="entry name" value="LlgE_F_G-like_D1"/>
</dbReference>
<dbReference type="GO" id="GO:0005829">
    <property type="term" value="C:cytosol"/>
    <property type="evidence" value="ECO:0007669"/>
    <property type="project" value="TreeGrafter"/>
</dbReference>
<dbReference type="InterPro" id="IPR019776">
    <property type="entry name" value="Flagellar_basal_body_rod_CS"/>
</dbReference>
<dbReference type="SUPFAM" id="SSF117143">
    <property type="entry name" value="Flagellar hook protein flgE"/>
    <property type="match status" value="1"/>
</dbReference>
<comment type="similarity">
    <text evidence="2 5">Belongs to the flagella basal body rod proteins family.</text>
</comment>
<gene>
    <name evidence="10" type="ORF">UBAL3_80630060</name>
</gene>
<dbReference type="Gene3D" id="2.60.98.20">
    <property type="entry name" value="Flagellar hook protein FlgE"/>
    <property type="match status" value="1"/>
</dbReference>
<evidence type="ECO:0000259" key="7">
    <source>
        <dbReference type="Pfam" id="PF06429"/>
    </source>
</evidence>
<dbReference type="InterPro" id="IPR010930">
    <property type="entry name" value="Flg_bb/hook_C_dom"/>
</dbReference>
<dbReference type="PANTHER" id="PTHR30435:SF1">
    <property type="entry name" value="FLAGELLAR HOOK PROTEIN FLGE"/>
    <property type="match status" value="1"/>
</dbReference>
<dbReference type="Pfam" id="PF00460">
    <property type="entry name" value="Flg_bb_rod"/>
    <property type="match status" value="1"/>
</dbReference>
<proteinExistence type="inferred from homology"/>
<dbReference type="PANTHER" id="PTHR30435">
    <property type="entry name" value="FLAGELLAR PROTEIN"/>
    <property type="match status" value="1"/>
</dbReference>
<evidence type="ECO:0000259" key="8">
    <source>
        <dbReference type="Pfam" id="PF07559"/>
    </source>
</evidence>
<dbReference type="Pfam" id="PF07559">
    <property type="entry name" value="FlgE_D2"/>
    <property type="match status" value="1"/>
</dbReference>
<keyword evidence="4 5" id="KW-0975">Bacterial flagellum</keyword>
<evidence type="ECO:0000256" key="5">
    <source>
        <dbReference type="RuleBase" id="RU362116"/>
    </source>
</evidence>